<dbReference type="PRINTS" id="PR00420">
    <property type="entry name" value="RNGMNOXGNASE"/>
</dbReference>
<comment type="cofactor">
    <cofactor evidence="1">
        <name>FAD</name>
        <dbReference type="ChEBI" id="CHEBI:57692"/>
    </cofactor>
</comment>
<dbReference type="Gene3D" id="3.50.50.60">
    <property type="entry name" value="FAD/NAD(P)-binding domain"/>
    <property type="match status" value="1"/>
</dbReference>
<keyword evidence="2" id="KW-0285">Flavoprotein</keyword>
<protein>
    <submittedName>
        <fullName evidence="5">3-(3-hydroxy-phenyl)propionate hydroxylase</fullName>
        <ecNumber evidence="5">1.14.13.127</ecNumber>
    </submittedName>
</protein>
<keyword evidence="5" id="KW-0560">Oxidoreductase</keyword>
<proteinExistence type="predicted"/>
<accession>A0ABR6GX38</accession>
<dbReference type="SUPFAM" id="SSF51905">
    <property type="entry name" value="FAD/NAD(P)-binding domain"/>
    <property type="match status" value="1"/>
</dbReference>
<dbReference type="PANTHER" id="PTHR43004:SF19">
    <property type="entry name" value="BINDING MONOOXYGENASE, PUTATIVE (JCVI)-RELATED"/>
    <property type="match status" value="1"/>
</dbReference>
<evidence type="ECO:0000256" key="2">
    <source>
        <dbReference type="ARBA" id="ARBA00022630"/>
    </source>
</evidence>
<dbReference type="InterPro" id="IPR050641">
    <property type="entry name" value="RIFMO-like"/>
</dbReference>
<keyword evidence="3" id="KW-0274">FAD</keyword>
<dbReference type="Proteomes" id="UP000574369">
    <property type="component" value="Unassembled WGS sequence"/>
</dbReference>
<evidence type="ECO:0000259" key="4">
    <source>
        <dbReference type="Pfam" id="PF01494"/>
    </source>
</evidence>
<keyword evidence="6" id="KW-1185">Reference proteome</keyword>
<dbReference type="EC" id="1.14.13.127" evidence="5"/>
<sequence>MTVHPTRAVNTGVAKAAGLAEAREGAGADAGATASTCATAADFGYRRHPDQDAATPRRKPVVVVGAGPVGLALAIDLALQQVPVVLLNDDGRLSVGSRALCFAKRTLDIFDRLGCGEPIVAQGVSWHVGRVFFRDEQVYQFDLLPEAGHRRPAFINLSQHDLEAHLVARAAQLPMLDLRWHHAVVGLTQGEGGENGHPGSPATLTVRTPEGEYVLEADHVIACDGSRSTLRRLLGLDTQGRRFKDRFLIADVRMRAPFPAERWFWFDPPFHPGQSVLLHRQPEGVWRIDFQLGWDADPEQEKRPENILPRVQALMAQASRAAGGDGAIPEMELVWASVYTFACLRMERFRHGRVIFAGDAAHGVSPFGARGANSGIQDAENLAWKLAWVVQGHAGEALLDTYAREREVAADDNIRHSTRSTDFITPKSAVSRLFRTAVLDLAKQHEFARKLVNSGRLSLPTTLTGSSLSTPDGDAFEGALALGAPMVDAPVASLAEVFEPSDGAGHNPDAVARAAASVSARASVGASADVGAGTWLLSHLRTGRFSVLLFLDAVPGAGPDEALPGAIGLHVHHRHLLDSIRLAFEGLPAPTILFITRTPPAMTLPGAIAGADDFAVRMLYDVEGLVHSRCDARPGTVLMLRPDQHLCARWRHLRPVEIRSAVLRATGALHAVAQPAPHSDQEPVCH</sequence>
<feature type="domain" description="FAD-binding" evidence="4">
    <location>
        <begin position="60"/>
        <end position="415"/>
    </location>
</feature>
<dbReference type="PANTHER" id="PTHR43004">
    <property type="entry name" value="TRK SYSTEM POTASSIUM UPTAKE PROTEIN"/>
    <property type="match status" value="1"/>
</dbReference>
<reference evidence="5 6" key="1">
    <citation type="submission" date="2020-08" db="EMBL/GenBank/DDBJ databases">
        <title>Genomic Encyclopedia of Type Strains, Phase III (KMG-III): the genomes of soil and plant-associated and newly described type strains.</title>
        <authorList>
            <person name="Whitman W."/>
        </authorList>
    </citation>
    <scope>NUCLEOTIDE SEQUENCE [LARGE SCALE GENOMIC DNA]</scope>
    <source>
        <strain evidence="5 6">CECT 7247</strain>
    </source>
</reference>
<evidence type="ECO:0000313" key="6">
    <source>
        <dbReference type="Proteomes" id="UP000574369"/>
    </source>
</evidence>
<dbReference type="Gene3D" id="3.30.70.2450">
    <property type="match status" value="1"/>
</dbReference>
<gene>
    <name evidence="5" type="ORF">FHS28_003733</name>
</gene>
<organism evidence="5 6">
    <name type="scientific">Roseateles terrae</name>
    <dbReference type="NCBI Taxonomy" id="431060"/>
    <lineage>
        <taxon>Bacteria</taxon>
        <taxon>Pseudomonadati</taxon>
        <taxon>Pseudomonadota</taxon>
        <taxon>Betaproteobacteria</taxon>
        <taxon>Burkholderiales</taxon>
        <taxon>Sphaerotilaceae</taxon>
        <taxon>Roseateles</taxon>
    </lineage>
</organism>
<dbReference type="GO" id="GO:0008688">
    <property type="term" value="F:3-(3-hydroxyphenyl)propionate hydroxylase activity"/>
    <property type="evidence" value="ECO:0007669"/>
    <property type="project" value="UniProtKB-EC"/>
</dbReference>
<dbReference type="EMBL" id="JACHXO010000007">
    <property type="protein sequence ID" value="MBB3196321.1"/>
    <property type="molecule type" value="Genomic_DNA"/>
</dbReference>
<name>A0ABR6GX38_9BURK</name>
<dbReference type="Pfam" id="PF01494">
    <property type="entry name" value="FAD_binding_3"/>
    <property type="match status" value="1"/>
</dbReference>
<dbReference type="InterPro" id="IPR036188">
    <property type="entry name" value="FAD/NAD-bd_sf"/>
</dbReference>
<evidence type="ECO:0000313" key="5">
    <source>
        <dbReference type="EMBL" id="MBB3196321.1"/>
    </source>
</evidence>
<evidence type="ECO:0000256" key="1">
    <source>
        <dbReference type="ARBA" id="ARBA00001974"/>
    </source>
</evidence>
<dbReference type="RefSeq" id="WP_088454227.1">
    <property type="nucleotide sequence ID" value="NZ_JACHXO010000007.1"/>
</dbReference>
<comment type="caution">
    <text evidence="5">The sequence shown here is derived from an EMBL/GenBank/DDBJ whole genome shotgun (WGS) entry which is preliminary data.</text>
</comment>
<evidence type="ECO:0000256" key="3">
    <source>
        <dbReference type="ARBA" id="ARBA00022827"/>
    </source>
</evidence>
<dbReference type="InterPro" id="IPR002938">
    <property type="entry name" value="FAD-bd"/>
</dbReference>
<dbReference type="NCBIfam" id="NF006002">
    <property type="entry name" value="PRK08132.1"/>
    <property type="match status" value="1"/>
</dbReference>